<comment type="cofactor">
    <cofactor evidence="8">
        <name>FAD</name>
        <dbReference type="ChEBI" id="CHEBI:57692"/>
    </cofactor>
    <text evidence="8">Binds 1 FAD per subunit.</text>
</comment>
<dbReference type="STRING" id="1333998.M2A_1792"/>
<feature type="binding site" evidence="8">
    <location>
        <position position="309"/>
    </location>
    <ligand>
        <name>FAD</name>
        <dbReference type="ChEBI" id="CHEBI:57692"/>
    </ligand>
</feature>
<protein>
    <submittedName>
        <fullName evidence="13">Pyridine nucleotide-disulfide oxidoreductase dimerisation region</fullName>
    </submittedName>
</protein>
<dbReference type="PANTHER" id="PTHR43014:SF2">
    <property type="entry name" value="MERCURIC REDUCTASE"/>
    <property type="match status" value="1"/>
</dbReference>
<sequence length="476" mass="50365">MTETIKTDICVIGAGSGGLSVAAGAVQMGMGVVLIERGKMGGDCLNYGCVPSKALLAAGKQAHAMGKGEVFGIKPAVPEIDFAKVHDHVHGVIGAIEPNDSVERFEGLGVNVIKGAARFIDAKTVEADGKRIEARRFVVATGSSAAVPPIPGLESVPYLTNETIFERKEAPEHLLIIGGGPIGMEMAQAHRRLGAEVTVIEAFKVLGKDDPELAAIVVAQLRKEGIAIREGTGIERVEKEGEGVAVLLKGEDGKPGERITGSHLLVAAGRAPNVDGLDLENAGVEFDKRGIKVDARLRTSNKKIFAIGDVTGGLQFTHVAGYHAGIVIRNALFKIPAKADHSNVPWVTYTDPELAHIGLTEEEARGKYGKVEVLRWPLAENDRAQAERRIEGMAKLISDSHGRILGASIVGPNAGELLQPVVLAKANGLKISALASVIAPYPTMTEVSKRAAGSFYTPTLYSAKTRLLVRFLKLFG</sequence>
<organism evidence="13 14">
    <name type="scientific">Tepidicaulis marinus</name>
    <dbReference type="NCBI Taxonomy" id="1333998"/>
    <lineage>
        <taxon>Bacteria</taxon>
        <taxon>Pseudomonadati</taxon>
        <taxon>Pseudomonadota</taxon>
        <taxon>Alphaproteobacteria</taxon>
        <taxon>Hyphomicrobiales</taxon>
        <taxon>Parvibaculaceae</taxon>
        <taxon>Tepidicaulis</taxon>
    </lineage>
</organism>
<evidence type="ECO:0000256" key="6">
    <source>
        <dbReference type="ARBA" id="ARBA00023157"/>
    </source>
</evidence>
<dbReference type="SUPFAM" id="SSF55424">
    <property type="entry name" value="FAD/NAD-linked reductases, dimerisation (C-terminal) domain"/>
    <property type="match status" value="1"/>
</dbReference>
<feature type="binding site" evidence="8">
    <location>
        <position position="269"/>
    </location>
    <ligand>
        <name>NAD(+)</name>
        <dbReference type="ChEBI" id="CHEBI:57540"/>
    </ligand>
</feature>
<comment type="caution">
    <text evidence="13">The sequence shown here is derived from an EMBL/GenBank/DDBJ whole genome shotgun (WGS) entry which is preliminary data.</text>
</comment>
<name>A0A081BB75_9HYPH</name>
<keyword evidence="5 10" id="KW-0560">Oxidoreductase</keyword>
<dbReference type="Gene3D" id="3.30.390.30">
    <property type="match status" value="1"/>
</dbReference>
<evidence type="ECO:0000256" key="2">
    <source>
        <dbReference type="ARBA" id="ARBA00022630"/>
    </source>
</evidence>
<evidence type="ECO:0000256" key="7">
    <source>
        <dbReference type="ARBA" id="ARBA00023284"/>
    </source>
</evidence>
<dbReference type="GO" id="GO:0016668">
    <property type="term" value="F:oxidoreductase activity, acting on a sulfur group of donors, NAD(P) as acceptor"/>
    <property type="evidence" value="ECO:0007669"/>
    <property type="project" value="InterPro"/>
</dbReference>
<evidence type="ECO:0000256" key="4">
    <source>
        <dbReference type="ARBA" id="ARBA00022857"/>
    </source>
</evidence>
<dbReference type="InterPro" id="IPR012999">
    <property type="entry name" value="Pyr_OxRdtase_I_AS"/>
</dbReference>
<dbReference type="InterPro" id="IPR023753">
    <property type="entry name" value="FAD/NAD-binding_dom"/>
</dbReference>
<dbReference type="Proteomes" id="UP000028702">
    <property type="component" value="Unassembled WGS sequence"/>
</dbReference>
<dbReference type="InterPro" id="IPR001100">
    <property type="entry name" value="Pyr_nuc-diS_OxRdtase"/>
</dbReference>
<feature type="binding site" evidence="8">
    <location>
        <position position="201"/>
    </location>
    <ligand>
        <name>NAD(+)</name>
        <dbReference type="ChEBI" id="CHEBI:57540"/>
    </ligand>
</feature>
<dbReference type="InterPro" id="IPR004099">
    <property type="entry name" value="Pyr_nucl-diS_OxRdtase_dimer"/>
</dbReference>
<evidence type="ECO:0000259" key="11">
    <source>
        <dbReference type="Pfam" id="PF02852"/>
    </source>
</evidence>
<dbReference type="FunFam" id="3.30.390.30:FF:000001">
    <property type="entry name" value="Dihydrolipoyl dehydrogenase"/>
    <property type="match status" value="1"/>
</dbReference>
<keyword evidence="4" id="KW-0521">NADP</keyword>
<dbReference type="AlphaFoldDB" id="A0A081BB75"/>
<dbReference type="PRINTS" id="PR00411">
    <property type="entry name" value="PNDRDTASEI"/>
</dbReference>
<feature type="binding site" evidence="8">
    <location>
        <begin position="178"/>
        <end position="185"/>
    </location>
    <ligand>
        <name>NAD(+)</name>
        <dbReference type="ChEBI" id="CHEBI:57540"/>
    </ligand>
</feature>
<keyword evidence="8" id="KW-0520">NAD</keyword>
<keyword evidence="6" id="KW-1015">Disulfide bond</keyword>
<dbReference type="Pfam" id="PF02852">
    <property type="entry name" value="Pyr_redox_dim"/>
    <property type="match status" value="1"/>
</dbReference>
<feature type="domain" description="FAD/NAD(P)-binding" evidence="12">
    <location>
        <begin position="8"/>
        <end position="323"/>
    </location>
</feature>
<evidence type="ECO:0000259" key="12">
    <source>
        <dbReference type="Pfam" id="PF07992"/>
    </source>
</evidence>
<evidence type="ECO:0000256" key="1">
    <source>
        <dbReference type="ARBA" id="ARBA00007532"/>
    </source>
</evidence>
<keyword evidence="14" id="KW-1185">Reference proteome</keyword>
<dbReference type="SUPFAM" id="SSF51905">
    <property type="entry name" value="FAD/NAD(P)-binding domain"/>
    <property type="match status" value="1"/>
</dbReference>
<feature type="binding site" evidence="8">
    <location>
        <begin position="141"/>
        <end position="143"/>
    </location>
    <ligand>
        <name>FAD</name>
        <dbReference type="ChEBI" id="CHEBI:57692"/>
    </ligand>
</feature>
<dbReference type="PIRSF" id="PIRSF000350">
    <property type="entry name" value="Mercury_reductase_MerA"/>
    <property type="match status" value="1"/>
</dbReference>
<gene>
    <name evidence="13" type="ORF">M2A_1792</name>
</gene>
<comment type="similarity">
    <text evidence="1 10">Belongs to the class-I pyridine nucleotide-disulfide oxidoreductase family.</text>
</comment>
<dbReference type="PANTHER" id="PTHR43014">
    <property type="entry name" value="MERCURIC REDUCTASE"/>
    <property type="match status" value="1"/>
</dbReference>
<feature type="domain" description="Pyridine nucleotide-disulphide oxidoreductase dimerisation" evidence="11">
    <location>
        <begin position="344"/>
        <end position="451"/>
    </location>
</feature>
<dbReference type="InterPro" id="IPR016156">
    <property type="entry name" value="FAD/NAD-linked_Rdtase_dimer_sf"/>
</dbReference>
<evidence type="ECO:0000256" key="8">
    <source>
        <dbReference type="PIRSR" id="PIRSR000350-3"/>
    </source>
</evidence>
<feature type="binding site" evidence="8">
    <location>
        <position position="53"/>
    </location>
    <ligand>
        <name>FAD</name>
        <dbReference type="ChEBI" id="CHEBI:57692"/>
    </ligand>
</feature>
<keyword evidence="7 10" id="KW-0676">Redox-active center</keyword>
<evidence type="ECO:0000313" key="14">
    <source>
        <dbReference type="Proteomes" id="UP000028702"/>
    </source>
</evidence>
<feature type="disulfide bond" description="Redox-active" evidence="9">
    <location>
        <begin position="44"/>
        <end position="49"/>
    </location>
</feature>
<reference evidence="13 14" key="1">
    <citation type="submission" date="2014-07" db="EMBL/GenBank/DDBJ databases">
        <title>Tepidicaulis marinum gen. nov., sp. nov., a novel marine bacterium denitrifying nitrate to nitrous oxide strictly under microaerobic conditions.</title>
        <authorList>
            <person name="Takeuchi M."/>
            <person name="Yamagishi T."/>
            <person name="Kamagata Y."/>
            <person name="Oshima K."/>
            <person name="Hattori M."/>
            <person name="Katayama T."/>
            <person name="Hanada S."/>
            <person name="Tamaki H."/>
            <person name="Marumo K."/>
            <person name="Maeda H."/>
            <person name="Nedachi M."/>
            <person name="Iwasaki W."/>
            <person name="Suwa Y."/>
            <person name="Sakata S."/>
        </authorList>
    </citation>
    <scope>NUCLEOTIDE SEQUENCE [LARGE SCALE GENOMIC DNA]</scope>
    <source>
        <strain evidence="13 14">MA2</strain>
    </source>
</reference>
<dbReference type="PRINTS" id="PR00368">
    <property type="entry name" value="FADPNR"/>
</dbReference>
<dbReference type="PROSITE" id="PS00076">
    <property type="entry name" value="PYRIDINE_REDOX_1"/>
    <property type="match status" value="1"/>
</dbReference>
<evidence type="ECO:0000256" key="5">
    <source>
        <dbReference type="ARBA" id="ARBA00023002"/>
    </source>
</evidence>
<dbReference type="EMBL" id="BBIO01000008">
    <property type="protein sequence ID" value="GAK45293.1"/>
    <property type="molecule type" value="Genomic_DNA"/>
</dbReference>
<dbReference type="eggNOG" id="COG1249">
    <property type="taxonomic scope" value="Bacteria"/>
</dbReference>
<proteinExistence type="inferred from homology"/>
<dbReference type="RefSeq" id="WP_045446054.1">
    <property type="nucleotide sequence ID" value="NZ_BBIO01000008.1"/>
</dbReference>
<dbReference type="GO" id="GO:0050660">
    <property type="term" value="F:flavin adenine dinucleotide binding"/>
    <property type="evidence" value="ECO:0007669"/>
    <property type="project" value="TreeGrafter"/>
</dbReference>
<dbReference type="GO" id="GO:0003955">
    <property type="term" value="F:NAD(P)H dehydrogenase (quinone) activity"/>
    <property type="evidence" value="ECO:0007669"/>
    <property type="project" value="TreeGrafter"/>
</dbReference>
<keyword evidence="2 10" id="KW-0285">Flavoprotein</keyword>
<accession>A0A081BB75</accession>
<evidence type="ECO:0000256" key="10">
    <source>
        <dbReference type="RuleBase" id="RU003691"/>
    </source>
</evidence>
<keyword evidence="8" id="KW-0547">Nucleotide-binding</keyword>
<dbReference type="Gene3D" id="3.50.50.60">
    <property type="entry name" value="FAD/NAD(P)-binding domain"/>
    <property type="match status" value="2"/>
</dbReference>
<evidence type="ECO:0000313" key="13">
    <source>
        <dbReference type="EMBL" id="GAK45293.1"/>
    </source>
</evidence>
<evidence type="ECO:0000256" key="9">
    <source>
        <dbReference type="PIRSR" id="PIRSR000350-4"/>
    </source>
</evidence>
<keyword evidence="3 8" id="KW-0274">FAD</keyword>
<dbReference type="Pfam" id="PF07992">
    <property type="entry name" value="Pyr_redox_2"/>
    <property type="match status" value="1"/>
</dbReference>
<dbReference type="InterPro" id="IPR036188">
    <property type="entry name" value="FAD/NAD-bd_sf"/>
</dbReference>
<evidence type="ECO:0000256" key="3">
    <source>
        <dbReference type="ARBA" id="ARBA00022827"/>
    </source>
</evidence>